<proteinExistence type="predicted"/>
<evidence type="ECO:0000259" key="8">
    <source>
        <dbReference type="PROSITE" id="PS50102"/>
    </source>
</evidence>
<evidence type="ECO:0000256" key="2">
    <source>
        <dbReference type="ARBA" id="ARBA00022723"/>
    </source>
</evidence>
<dbReference type="EMBL" id="AFYH01050286">
    <property type="status" value="NOT_ANNOTATED_CDS"/>
    <property type="molecule type" value="Genomic_DNA"/>
</dbReference>
<feature type="compositionally biased region" description="Low complexity" evidence="7">
    <location>
        <begin position="1462"/>
        <end position="1505"/>
    </location>
</feature>
<dbReference type="PANTHER" id="PTHR15592">
    <property type="entry name" value="MATRIN 3/NUCLEAR PROTEIN 220-RELATED"/>
    <property type="match status" value="1"/>
</dbReference>
<feature type="compositionally biased region" description="Basic and acidic residues" evidence="7">
    <location>
        <begin position="1136"/>
        <end position="1190"/>
    </location>
</feature>
<dbReference type="EMBL" id="AFYH01050291">
    <property type="status" value="NOT_ANNOTATED_CDS"/>
    <property type="molecule type" value="Genomic_DNA"/>
</dbReference>
<reference evidence="10" key="3">
    <citation type="submission" date="2025-09" db="UniProtKB">
        <authorList>
            <consortium name="Ensembl"/>
        </authorList>
    </citation>
    <scope>IDENTIFICATION</scope>
</reference>
<feature type="domain" description="Matrin-type" evidence="9">
    <location>
        <begin position="1989"/>
        <end position="2017"/>
    </location>
</feature>
<evidence type="ECO:0000256" key="3">
    <source>
        <dbReference type="ARBA" id="ARBA00022771"/>
    </source>
</evidence>
<feature type="compositionally biased region" description="Low complexity" evidence="7">
    <location>
        <begin position="281"/>
        <end position="293"/>
    </location>
</feature>
<feature type="compositionally biased region" description="Acidic residues" evidence="7">
    <location>
        <begin position="1821"/>
        <end position="1830"/>
    </location>
</feature>
<feature type="region of interest" description="Disordered" evidence="7">
    <location>
        <begin position="1"/>
        <end position="21"/>
    </location>
</feature>
<evidence type="ECO:0000256" key="1">
    <source>
        <dbReference type="ARBA" id="ARBA00004123"/>
    </source>
</evidence>
<keyword evidence="4" id="KW-0862">Zinc</keyword>
<feature type="compositionally biased region" description="Basic and acidic residues" evidence="7">
    <location>
        <begin position="466"/>
        <end position="476"/>
    </location>
</feature>
<evidence type="ECO:0000256" key="5">
    <source>
        <dbReference type="ARBA" id="ARBA00023242"/>
    </source>
</evidence>
<sequence>MSHPMYNARGPFPGQRLRGVNPHGPLMGTGRMGLRGMPPRMGPQEIPVRMAPQGMHPRFPPQETFQRIGPQERLSVEVMQRRLDPRLMKDKMGSLEMPHRMAEGNVGQWPSFQPPPSGEFSPAFGNMESNQMSAPPVEQSSTSQVRYTSESATSILASFGLSNEDLEELSRYPDDQLTPENMPFILRDIRLRKTSRQQSDLDTNRFPAAREGSFGEVPPTNVIDYGHASKYEYTEHPIELHMFNPERPGEETVKTGFTAQQNISVNSHTGQGRYSKKSTTQQSVQGESSSSQQKFAGEAGGNKLQAPTVKSENQKTSFSGLQSTHQPNFPDKKQSANKSSTSDIQESTSNQSDHSASAAGEKYYQGQTKDGVLIQSAYPTLKGTWVPAFPQADPKMMKRLPTPSMMSDYYAASPRIFPHLCSLCNVECRHLKDWIEHQNTTGHIESCRLLRQQYPDWNPEVLSTLRNEREKSDKSSPRRHSSPRRSRRSSSRHRSRHSRSRSPRRYRRSRSRSWSRSRSRSRSPRRLRRYSPRRFSPRRSRSPRWRSRSRSPRRIRSPRRPSPRRQRSSSDEGSLARRSAKSPEKQALQEVVKSLAPAIIAELKKQKSKTEKTQSSGSTERQKSSLAKAAAKTASTSKSSTKTDTKSSADSGKKPTAAGHSRPKEGGTRTGKGVLDKKKMSSGVIIHITELPNDGYTDQDILKVVQPFGKVSDILIVRSKNEAYLEMNFKEAASAVVNFSKTVPVLINGKRVKVAIAGQSKNLEKLQNAGSIKFISYFFASTFGNLKKKKLEPYLSLMESFDIKSINTHMILISVLVKYPEDESRVPVSALFSVSPLRSTQLAFHFLLVVGGIKKIEKNRKLLRSKLKLLNKGTREIWHSDTHTHTHTHTLGFCSIVCLNQNNSCAPGIHNNKSELNLVAPDKKCIVIIGDLPSEGYSQEEVSQLAKKYGTLNNILILSSHKKAYLEMASLKNSMMMIKAYKSSPVTLQGNQLSFKILPEFIDIRDMDLVVQDIVGPSESEVNGQNTVLRLQLSVIHRVDSKDCESEFGLDSIFFFFFRDTLFLNYFYFLLFVPEHPAFFFDTEALHFTSELSLDFVFHTEKRTRSFKRHRSAEDSWFKNRIFKSHASGSNFSTRRHNDNEEKSDLKNEKEQEKSEEKSETKEEKSEVNDESKEKEISEVKDEKKEKSEVADEEKFEEKNENKENKQPEEMGTETDIKPSETAVEITTANSLSAESSSKLEGKEVHDSEIKVALPTAQDTATDLAMESSLEDPKTTPVTKVVPDSAKPMETEAAEEQRAKSKMEDAQAPGHKSPCSKAGIMEAEILGALDASVTQEPMAGSLPDQEDSTCDKNVDKLPEEPDAVEQVPAETISTESSSTADSTSEKENVPIEMADPQKKESSTGKSTEELKAEPQEVASVDKTEKSKTETQKKEASPGKSIEKAKTIPKSSGRKKPATNDTSGDSPSSSKSSSVGSGISNTSSKSREGAVSAAVKAGSSGKGTSSRQQDRGESRGTPKHSQERERRMASMKKDEDKNKAPSGRVTRSHKSIPKCTDEEEEEEEMFPFNLEEFVTVDEIGEEIEAASEPKKETLRRGAKRKDPAKTTTAASSVDSKRRKGKVTTPRLSREELSFVTLDEIGEEEENTSQTEASTTLGPVNDPRALLTMDEVKTKEDLSQVVKDPKALLTVDEVEAEEDLLSQAVTDPQTLMTVDELETGVKGQALVTLDEIGEVEELTLNTELADKEGCGNDVPEKVIEDTTGKKEGVSSDDHKPGHLLLTGDNLTEDNEGQPLITLDELEEEEGDSQLLKDELNFVTVDEIGGEEEEEEKGDISMEAELKISEKPMPKKRGRKPKQATVKRRTTRGRPRGKAKATEAEPEEFEGSPHVEAIPETTVSQPPTAEKVASEAPETEHMEIKDEPVILETSECINIVGLFKKKLSEPSKTRPQLEDSGCLHLIPTLPLCKKSEFSFSLLFLTGVEFVVPKTGYFCRLCSLFYSNEDMAKVTHCKTQGHYQN</sequence>
<feature type="compositionally biased region" description="Low complexity" evidence="7">
    <location>
        <begin position="1370"/>
        <end position="1382"/>
    </location>
</feature>
<organism evidence="10 11">
    <name type="scientific">Latimeria chalumnae</name>
    <name type="common">Coelacanth</name>
    <dbReference type="NCBI Taxonomy" id="7897"/>
    <lineage>
        <taxon>Eukaryota</taxon>
        <taxon>Metazoa</taxon>
        <taxon>Chordata</taxon>
        <taxon>Craniata</taxon>
        <taxon>Vertebrata</taxon>
        <taxon>Euteleostomi</taxon>
        <taxon>Coelacanthiformes</taxon>
        <taxon>Coelacanthidae</taxon>
        <taxon>Latimeria</taxon>
    </lineage>
</organism>
<dbReference type="PROSITE" id="PS50102">
    <property type="entry name" value="RRM"/>
    <property type="match status" value="1"/>
</dbReference>
<feature type="compositionally biased region" description="Basic and acidic residues" evidence="7">
    <location>
        <begin position="1238"/>
        <end position="1250"/>
    </location>
</feature>
<dbReference type="Proteomes" id="UP000008672">
    <property type="component" value="Unassembled WGS sequence"/>
</dbReference>
<evidence type="ECO:0000259" key="9">
    <source>
        <dbReference type="PROSITE" id="PS50171"/>
    </source>
</evidence>
<feature type="compositionally biased region" description="Basic and acidic residues" evidence="7">
    <location>
        <begin position="1287"/>
        <end position="1305"/>
    </location>
</feature>
<feature type="compositionally biased region" description="Polar residues" evidence="7">
    <location>
        <begin position="1225"/>
        <end position="1237"/>
    </location>
</feature>
<dbReference type="PROSITE" id="PS50171">
    <property type="entry name" value="ZF_MATRIN"/>
    <property type="match status" value="1"/>
</dbReference>
<dbReference type="FunCoup" id="H3B7X8">
    <property type="interactions" value="4331"/>
</dbReference>
<dbReference type="InterPro" id="IPR035979">
    <property type="entry name" value="RBD_domain_sf"/>
</dbReference>
<keyword evidence="5" id="KW-0539">Nucleus</keyword>
<protein>
    <submittedName>
        <fullName evidence="10">Zinc finger protein 638</fullName>
    </submittedName>
</protein>
<comment type="subcellular location">
    <subcellularLocation>
        <location evidence="1">Nucleus</location>
    </subcellularLocation>
</comment>
<feature type="compositionally biased region" description="Basic and acidic residues" evidence="7">
    <location>
        <begin position="1196"/>
        <end position="1219"/>
    </location>
</feature>
<dbReference type="InParanoid" id="H3B7X8"/>
<feature type="compositionally biased region" description="Polar residues" evidence="7">
    <location>
        <begin position="259"/>
        <end position="280"/>
    </location>
</feature>
<dbReference type="EMBL" id="AFYH01050287">
    <property type="status" value="NOT_ANNOTATED_CDS"/>
    <property type="molecule type" value="Genomic_DNA"/>
</dbReference>
<feature type="region of interest" description="Disordered" evidence="7">
    <location>
        <begin position="604"/>
        <end position="675"/>
    </location>
</feature>
<dbReference type="HOGENOM" id="CLU_002180_0_0_1"/>
<evidence type="ECO:0000256" key="6">
    <source>
        <dbReference type="PROSITE-ProRule" id="PRU00176"/>
    </source>
</evidence>
<dbReference type="eggNOG" id="ENOG502QVQ7">
    <property type="taxonomic scope" value="Eukaryota"/>
</dbReference>
<feature type="compositionally biased region" description="Basic and acidic residues" evidence="7">
    <location>
        <begin position="1349"/>
        <end position="1359"/>
    </location>
</feature>
<evidence type="ECO:0000256" key="7">
    <source>
        <dbReference type="SAM" id="MobiDB-lite"/>
    </source>
</evidence>
<dbReference type="GO" id="GO:0005634">
    <property type="term" value="C:nucleus"/>
    <property type="evidence" value="ECO:0007669"/>
    <property type="project" value="UniProtKB-SubCell"/>
</dbReference>
<feature type="compositionally biased region" description="Polar residues" evidence="7">
    <location>
        <begin position="308"/>
        <end position="327"/>
    </location>
</feature>
<feature type="compositionally biased region" description="Basic residues" evidence="7">
    <location>
        <begin position="1847"/>
        <end position="1872"/>
    </location>
</feature>
<accession>H3B7X8</accession>
<dbReference type="GeneTree" id="ENSGT00940000153322"/>
<feature type="region of interest" description="Disordered" evidence="7">
    <location>
        <begin position="195"/>
        <end position="222"/>
    </location>
</feature>
<feature type="compositionally biased region" description="Basic residues" evidence="7">
    <location>
        <begin position="477"/>
        <end position="567"/>
    </location>
</feature>
<dbReference type="InterPro" id="IPR012677">
    <property type="entry name" value="Nucleotide-bd_a/b_plait_sf"/>
</dbReference>
<name>H3B7X8_LATCH</name>
<dbReference type="OMA" id="PQTRMAF"/>
<keyword evidence="2" id="KW-0479">Metal-binding</keyword>
<feature type="region of interest" description="Disordered" evidence="7">
    <location>
        <begin position="465"/>
        <end position="589"/>
    </location>
</feature>
<feature type="compositionally biased region" description="Basic and acidic residues" evidence="7">
    <location>
        <begin position="1383"/>
        <end position="1445"/>
    </location>
</feature>
<dbReference type="EMBL" id="AFYH01050289">
    <property type="status" value="NOT_ANNOTATED_CDS"/>
    <property type="molecule type" value="Genomic_DNA"/>
</dbReference>
<feature type="region of interest" description="Disordered" evidence="7">
    <location>
        <begin position="1744"/>
        <end position="1790"/>
    </location>
</feature>
<feature type="compositionally biased region" description="Acidic residues" evidence="7">
    <location>
        <begin position="1573"/>
        <end position="1584"/>
    </location>
</feature>
<reference evidence="10" key="2">
    <citation type="submission" date="2025-08" db="UniProtKB">
        <authorList>
            <consortium name="Ensembl"/>
        </authorList>
    </citation>
    <scope>IDENTIFICATION</scope>
</reference>
<dbReference type="Gene3D" id="3.30.70.330">
    <property type="match status" value="2"/>
</dbReference>
<feature type="compositionally biased region" description="Basic and acidic residues" evidence="7">
    <location>
        <begin position="1507"/>
        <end position="1538"/>
    </location>
</feature>
<feature type="compositionally biased region" description="Polar residues" evidence="7">
    <location>
        <begin position="336"/>
        <end position="355"/>
    </location>
</feature>
<dbReference type="Ensembl" id="ENSLACT00000018129.1">
    <property type="protein sequence ID" value="ENSLACP00000017999.1"/>
    <property type="gene ID" value="ENSLACG00000015857.1"/>
</dbReference>
<evidence type="ECO:0000313" key="10">
    <source>
        <dbReference type="Ensembl" id="ENSLACP00000017999.1"/>
    </source>
</evidence>
<dbReference type="GO" id="GO:0008270">
    <property type="term" value="F:zinc ion binding"/>
    <property type="evidence" value="ECO:0007669"/>
    <property type="project" value="UniProtKB-KW"/>
</dbReference>
<keyword evidence="3" id="KW-0863">Zinc-finger</keyword>
<evidence type="ECO:0000256" key="4">
    <source>
        <dbReference type="ARBA" id="ARBA00022833"/>
    </source>
</evidence>
<feature type="compositionally biased region" description="Basic and acidic residues" evidence="7">
    <location>
        <begin position="1744"/>
        <end position="1774"/>
    </location>
</feature>
<feature type="region of interest" description="Disordered" evidence="7">
    <location>
        <begin position="259"/>
        <end position="360"/>
    </location>
</feature>
<evidence type="ECO:0000313" key="11">
    <source>
        <dbReference type="Proteomes" id="UP000008672"/>
    </source>
</evidence>
<dbReference type="InterPro" id="IPR000690">
    <property type="entry name" value="Matrin/U1-C_Znf_C2H2"/>
</dbReference>
<feature type="region of interest" description="Disordered" evidence="7">
    <location>
        <begin position="1802"/>
        <end position="1915"/>
    </location>
</feature>
<feature type="region of interest" description="Disordered" evidence="7">
    <location>
        <begin position="1329"/>
        <end position="1661"/>
    </location>
</feature>
<feature type="region of interest" description="Disordered" evidence="7">
    <location>
        <begin position="1129"/>
        <end position="1315"/>
    </location>
</feature>
<dbReference type="InterPro" id="IPR000504">
    <property type="entry name" value="RRM_dom"/>
</dbReference>
<feature type="compositionally biased region" description="Basic and acidic residues" evidence="7">
    <location>
        <begin position="1586"/>
        <end position="1603"/>
    </location>
</feature>
<feature type="compositionally biased region" description="Polar residues" evidence="7">
    <location>
        <begin position="1646"/>
        <end position="1656"/>
    </location>
</feature>
<keyword evidence="6" id="KW-0694">RNA-binding</keyword>
<keyword evidence="11" id="KW-1185">Reference proteome</keyword>
<dbReference type="EMBL" id="AFYH01050290">
    <property type="status" value="NOT_ANNOTATED_CDS"/>
    <property type="molecule type" value="Genomic_DNA"/>
</dbReference>
<dbReference type="SUPFAM" id="SSF54928">
    <property type="entry name" value="RNA-binding domain, RBD"/>
    <property type="match status" value="2"/>
</dbReference>
<dbReference type="GO" id="GO:0003723">
    <property type="term" value="F:RNA binding"/>
    <property type="evidence" value="ECO:0007669"/>
    <property type="project" value="UniProtKB-UniRule"/>
</dbReference>
<dbReference type="Bgee" id="ENSLACG00000015857">
    <property type="expression patterns" value="Expressed in post-anal tail muscle and 6 other cell types or tissues"/>
</dbReference>
<feature type="compositionally biased region" description="Low complexity" evidence="7">
    <location>
        <begin position="613"/>
        <end position="640"/>
    </location>
</feature>
<feature type="compositionally biased region" description="Basic and acidic residues" evidence="7">
    <location>
        <begin position="641"/>
        <end position="653"/>
    </location>
</feature>
<feature type="compositionally biased region" description="Basic and acidic residues" evidence="7">
    <location>
        <begin position="1831"/>
        <end position="1846"/>
    </location>
</feature>
<dbReference type="EMBL" id="AFYH01050288">
    <property type="status" value="NOT_ANNOTATED_CDS"/>
    <property type="molecule type" value="Genomic_DNA"/>
</dbReference>
<dbReference type="STRING" id="7897.ENSLACP00000017999"/>
<gene>
    <name evidence="10" type="primary">ZNF638</name>
</gene>
<reference evidence="11" key="1">
    <citation type="submission" date="2011-08" db="EMBL/GenBank/DDBJ databases">
        <title>The draft genome of Latimeria chalumnae.</title>
        <authorList>
            <person name="Di Palma F."/>
            <person name="Alfoldi J."/>
            <person name="Johnson J."/>
            <person name="Berlin A."/>
            <person name="Gnerre S."/>
            <person name="Jaffe D."/>
            <person name="MacCallum I."/>
            <person name="Young S."/>
            <person name="Walker B.J."/>
            <person name="Lander E."/>
            <person name="Lindblad-Toh K."/>
        </authorList>
    </citation>
    <scope>NUCLEOTIDE SEQUENCE [LARGE SCALE GENOMIC DNA]</scope>
    <source>
        <strain evidence="11">Wild caught</strain>
    </source>
</reference>
<dbReference type="SMART" id="SM00360">
    <property type="entry name" value="RRM"/>
    <property type="match status" value="2"/>
</dbReference>
<feature type="domain" description="RRM" evidence="8">
    <location>
        <begin position="684"/>
        <end position="759"/>
    </location>
</feature>